<feature type="transmembrane region" description="Helical" evidence="1">
    <location>
        <begin position="85"/>
        <end position="105"/>
    </location>
</feature>
<proteinExistence type="predicted"/>
<feature type="transmembrane region" description="Helical" evidence="1">
    <location>
        <begin position="39"/>
        <end position="61"/>
    </location>
</feature>
<reference evidence="3" key="1">
    <citation type="journal article" date="2017" name="Genome Biol.">
        <title>Comparative genomics reveals high biological diversity and specific adaptations in the industrially and medically important fungal genus Aspergillus.</title>
        <authorList>
            <person name="de Vries R.P."/>
            <person name="Riley R."/>
            <person name="Wiebenga A."/>
            <person name="Aguilar-Osorio G."/>
            <person name="Amillis S."/>
            <person name="Uchima C.A."/>
            <person name="Anderluh G."/>
            <person name="Asadollahi M."/>
            <person name="Askin M."/>
            <person name="Barry K."/>
            <person name="Battaglia E."/>
            <person name="Bayram O."/>
            <person name="Benocci T."/>
            <person name="Braus-Stromeyer S.A."/>
            <person name="Caldana C."/>
            <person name="Canovas D."/>
            <person name="Cerqueira G.C."/>
            <person name="Chen F."/>
            <person name="Chen W."/>
            <person name="Choi C."/>
            <person name="Clum A."/>
            <person name="Dos Santos R.A."/>
            <person name="Damasio A.R."/>
            <person name="Diallinas G."/>
            <person name="Emri T."/>
            <person name="Fekete E."/>
            <person name="Flipphi M."/>
            <person name="Freyberg S."/>
            <person name="Gallo A."/>
            <person name="Gournas C."/>
            <person name="Habgood R."/>
            <person name="Hainaut M."/>
            <person name="Harispe M.L."/>
            <person name="Henrissat B."/>
            <person name="Hilden K.S."/>
            <person name="Hope R."/>
            <person name="Hossain A."/>
            <person name="Karabika E."/>
            <person name="Karaffa L."/>
            <person name="Karanyi Z."/>
            <person name="Krasevec N."/>
            <person name="Kuo A."/>
            <person name="Kusch H."/>
            <person name="LaButti K."/>
            <person name="Lagendijk E.L."/>
            <person name="Lapidus A."/>
            <person name="Levasseur A."/>
            <person name="Lindquist E."/>
            <person name="Lipzen A."/>
            <person name="Logrieco A.F."/>
            <person name="MacCabe A."/>
            <person name="Maekelae M.R."/>
            <person name="Malavazi I."/>
            <person name="Melin P."/>
            <person name="Meyer V."/>
            <person name="Mielnichuk N."/>
            <person name="Miskei M."/>
            <person name="Molnar A.P."/>
            <person name="Mule G."/>
            <person name="Ngan C.Y."/>
            <person name="Orejas M."/>
            <person name="Orosz E."/>
            <person name="Ouedraogo J.P."/>
            <person name="Overkamp K.M."/>
            <person name="Park H.-S."/>
            <person name="Perrone G."/>
            <person name="Piumi F."/>
            <person name="Punt P.J."/>
            <person name="Ram A.F."/>
            <person name="Ramon A."/>
            <person name="Rauscher S."/>
            <person name="Record E."/>
            <person name="Riano-Pachon D.M."/>
            <person name="Robert V."/>
            <person name="Roehrig J."/>
            <person name="Ruller R."/>
            <person name="Salamov A."/>
            <person name="Salih N.S."/>
            <person name="Samson R.A."/>
            <person name="Sandor E."/>
            <person name="Sanguinetti M."/>
            <person name="Schuetze T."/>
            <person name="Sepcic K."/>
            <person name="Shelest E."/>
            <person name="Sherlock G."/>
            <person name="Sophianopoulou V."/>
            <person name="Squina F.M."/>
            <person name="Sun H."/>
            <person name="Susca A."/>
            <person name="Todd R.B."/>
            <person name="Tsang A."/>
            <person name="Unkles S.E."/>
            <person name="van de Wiele N."/>
            <person name="van Rossen-Uffink D."/>
            <person name="Oliveira J.V."/>
            <person name="Vesth T.C."/>
            <person name="Visser J."/>
            <person name="Yu J.-H."/>
            <person name="Zhou M."/>
            <person name="Andersen M.R."/>
            <person name="Archer D.B."/>
            <person name="Baker S.E."/>
            <person name="Benoit I."/>
            <person name="Brakhage A.A."/>
            <person name="Braus G.H."/>
            <person name="Fischer R."/>
            <person name="Frisvad J.C."/>
            <person name="Goldman G.H."/>
            <person name="Houbraken J."/>
            <person name="Oakley B."/>
            <person name="Pocsi I."/>
            <person name="Scazzocchio C."/>
            <person name="Seiboth B."/>
            <person name="vanKuyk P.A."/>
            <person name="Wortman J."/>
            <person name="Dyer P.S."/>
            <person name="Grigoriev I.V."/>
        </authorList>
    </citation>
    <scope>NUCLEOTIDE SEQUENCE [LARGE SCALE GENOMIC DNA]</scope>
    <source>
        <strain evidence="3">CBS 106.47</strain>
    </source>
</reference>
<keyword evidence="1" id="KW-0812">Transmembrane</keyword>
<sequence>MASLGLVISAMLLLLKVALLVVFGVQWQRGLPRYKLHNLLKAIILLNAVIFPAAGLFTNFLRDKMPSIEESRCETADADLIGDGVFYGILLQEVLLALIATYGLWHQSPNAMKEAGAGLLVTHVSLIIALFVPWAFRKPLSMVDAILGSMILDSENAALSIQLFSKETMASRWQVSMTLIAQVAGLTVLAIIVDSFARGLLDNKQCDCFSVFWWGWISNCPNIPSDIAPFWTYFALRSLVILQFTVISFLETGEFNQAEKEDRERPCTHHRNCGLCGRCHRCHYMKPSCELVGLCPQCRRCTCGRLPQCVPRYSDRDATSSPIYAESVSLALLSFWRLQLTIRYDYDIKPSSEIYSVGQITAIVIAAVTFVRSFWVFIRG</sequence>
<accession>A0A1M3TFM9</accession>
<protein>
    <submittedName>
        <fullName evidence="2">Uncharacterized protein</fullName>
    </submittedName>
</protein>
<evidence type="ECO:0000256" key="1">
    <source>
        <dbReference type="SAM" id="Phobius"/>
    </source>
</evidence>
<feature type="transmembrane region" description="Helical" evidence="1">
    <location>
        <begin position="117"/>
        <end position="136"/>
    </location>
</feature>
<feature type="transmembrane region" description="Helical" evidence="1">
    <location>
        <begin position="354"/>
        <end position="378"/>
    </location>
</feature>
<keyword evidence="1" id="KW-1133">Transmembrane helix</keyword>
<feature type="transmembrane region" description="Helical" evidence="1">
    <location>
        <begin position="173"/>
        <end position="193"/>
    </location>
</feature>
<evidence type="ECO:0000313" key="3">
    <source>
        <dbReference type="Proteomes" id="UP000184063"/>
    </source>
</evidence>
<organism evidence="2 3">
    <name type="scientific">Aspergillus luchuensis (strain CBS 106.47)</name>
    <dbReference type="NCBI Taxonomy" id="1137211"/>
    <lineage>
        <taxon>Eukaryota</taxon>
        <taxon>Fungi</taxon>
        <taxon>Dikarya</taxon>
        <taxon>Ascomycota</taxon>
        <taxon>Pezizomycotina</taxon>
        <taxon>Eurotiomycetes</taxon>
        <taxon>Eurotiomycetidae</taxon>
        <taxon>Eurotiales</taxon>
        <taxon>Aspergillaceae</taxon>
        <taxon>Aspergillus</taxon>
        <taxon>Aspergillus subgen. Circumdati</taxon>
    </lineage>
</organism>
<keyword evidence="1" id="KW-0472">Membrane</keyword>
<feature type="transmembrane region" description="Helical" evidence="1">
    <location>
        <begin position="6"/>
        <end position="27"/>
    </location>
</feature>
<dbReference type="EMBL" id="KV878243">
    <property type="protein sequence ID" value="OJZ85536.1"/>
    <property type="molecule type" value="Genomic_DNA"/>
</dbReference>
<name>A0A1M3TFM9_ASPLC</name>
<dbReference type="AlphaFoldDB" id="A0A1M3TFM9"/>
<dbReference type="VEuPathDB" id="FungiDB:ASPFODRAFT_48121"/>
<evidence type="ECO:0000313" key="2">
    <source>
        <dbReference type="EMBL" id="OJZ85536.1"/>
    </source>
</evidence>
<dbReference type="Proteomes" id="UP000184063">
    <property type="component" value="Unassembled WGS sequence"/>
</dbReference>
<gene>
    <name evidence="2" type="ORF">ASPFODRAFT_48121</name>
</gene>